<protein>
    <recommendedName>
        <fullName evidence="9">Multidrug-efflux transporter</fullName>
    </recommendedName>
</protein>
<dbReference type="GO" id="GO:0042910">
    <property type="term" value="F:xenobiotic transmembrane transporter activity"/>
    <property type="evidence" value="ECO:0007669"/>
    <property type="project" value="InterPro"/>
</dbReference>
<evidence type="ECO:0000256" key="1">
    <source>
        <dbReference type="ARBA" id="ARBA00004651"/>
    </source>
</evidence>
<dbReference type="RefSeq" id="WP_034325656.1">
    <property type="nucleotide sequence ID" value="NZ_CAJTQN010000003.1"/>
</dbReference>
<name>A0A099UB42_9HELI</name>
<feature type="transmembrane region" description="Helical" evidence="10">
    <location>
        <begin position="50"/>
        <end position="73"/>
    </location>
</feature>
<keyword evidence="7" id="KW-0406">Ion transport</keyword>
<reference evidence="11" key="2">
    <citation type="submission" date="2015-11" db="EMBL/GenBank/DDBJ databases">
        <authorList>
            <person name="Zhang Y."/>
            <person name="Guo Z."/>
        </authorList>
    </citation>
    <scope>NUCLEOTIDE SEQUENCE</scope>
    <source>
        <strain evidence="11">1</strain>
    </source>
</reference>
<dbReference type="EMBL" id="LN907858">
    <property type="protein sequence ID" value="CUU40050.1"/>
    <property type="molecule type" value="Genomic_DNA"/>
</dbReference>
<keyword evidence="3" id="KW-0050">Antiport</keyword>
<evidence type="ECO:0000256" key="9">
    <source>
        <dbReference type="ARBA" id="ARBA00031636"/>
    </source>
</evidence>
<dbReference type="EMBL" id="JRPF02000004">
    <property type="protein sequence ID" value="TLD78678.1"/>
    <property type="molecule type" value="Genomic_DNA"/>
</dbReference>
<feature type="transmembrane region" description="Helical" evidence="10">
    <location>
        <begin position="199"/>
        <end position="224"/>
    </location>
</feature>
<dbReference type="InterPro" id="IPR050222">
    <property type="entry name" value="MATE_MdtK"/>
</dbReference>
<evidence type="ECO:0000313" key="12">
    <source>
        <dbReference type="EMBL" id="TLD78678.1"/>
    </source>
</evidence>
<feature type="transmembrane region" description="Helical" evidence="10">
    <location>
        <begin position="136"/>
        <end position="160"/>
    </location>
</feature>
<keyword evidence="6 10" id="KW-1133">Transmembrane helix</keyword>
<feature type="transmembrane region" description="Helical" evidence="10">
    <location>
        <begin position="359"/>
        <end position="378"/>
    </location>
</feature>
<evidence type="ECO:0000256" key="10">
    <source>
        <dbReference type="SAM" id="Phobius"/>
    </source>
</evidence>
<feature type="transmembrane region" description="Helical" evidence="10">
    <location>
        <begin position="417"/>
        <end position="439"/>
    </location>
</feature>
<dbReference type="PANTHER" id="PTHR43298">
    <property type="entry name" value="MULTIDRUG RESISTANCE PROTEIN NORM-RELATED"/>
    <property type="match status" value="1"/>
</dbReference>
<dbReference type="Proteomes" id="UP000064525">
    <property type="component" value="Chromosome I"/>
</dbReference>
<dbReference type="InterPro" id="IPR048279">
    <property type="entry name" value="MdtK-like"/>
</dbReference>
<keyword evidence="8 10" id="KW-0472">Membrane</keyword>
<dbReference type="Pfam" id="PF01554">
    <property type="entry name" value="MatE"/>
    <property type="match status" value="2"/>
</dbReference>
<evidence type="ECO:0000256" key="4">
    <source>
        <dbReference type="ARBA" id="ARBA00022475"/>
    </source>
</evidence>
<keyword evidence="2" id="KW-0813">Transport</keyword>
<evidence type="ECO:0000313" key="13">
    <source>
        <dbReference type="Proteomes" id="UP000029925"/>
    </source>
</evidence>
<evidence type="ECO:0000256" key="3">
    <source>
        <dbReference type="ARBA" id="ARBA00022449"/>
    </source>
</evidence>
<dbReference type="PANTHER" id="PTHR43298:SF2">
    <property type="entry name" value="FMN_FAD EXPORTER YEEO-RELATED"/>
    <property type="match status" value="1"/>
</dbReference>
<gene>
    <name evidence="11" type="ORF">BN2458_PEG1165</name>
    <name evidence="12" type="ORF">LS75_005055</name>
</gene>
<dbReference type="OrthoDB" id="9805232at2"/>
<dbReference type="NCBIfam" id="TIGR00797">
    <property type="entry name" value="matE"/>
    <property type="match status" value="1"/>
</dbReference>
<feature type="transmembrane region" description="Helical" evidence="10">
    <location>
        <begin position="12"/>
        <end position="38"/>
    </location>
</feature>
<evidence type="ECO:0000256" key="5">
    <source>
        <dbReference type="ARBA" id="ARBA00022692"/>
    </source>
</evidence>
<evidence type="ECO:0000256" key="8">
    <source>
        <dbReference type="ARBA" id="ARBA00023136"/>
    </source>
</evidence>
<dbReference type="AlphaFoldDB" id="A0A099UB42"/>
<dbReference type="KEGG" id="hty:BN2458_PEG1165"/>
<accession>A0A099UB42</accession>
<organism evidence="11 14">
    <name type="scientific">Helicobacter typhlonius</name>
    <dbReference type="NCBI Taxonomy" id="76936"/>
    <lineage>
        <taxon>Bacteria</taxon>
        <taxon>Pseudomonadati</taxon>
        <taxon>Campylobacterota</taxon>
        <taxon>Epsilonproteobacteria</taxon>
        <taxon>Campylobacterales</taxon>
        <taxon>Helicobacteraceae</taxon>
        <taxon>Helicobacter</taxon>
    </lineage>
</organism>
<keyword evidence="4" id="KW-1003">Cell membrane</keyword>
<evidence type="ECO:0000313" key="14">
    <source>
        <dbReference type="Proteomes" id="UP000064525"/>
    </source>
</evidence>
<keyword evidence="13" id="KW-1185">Reference proteome</keyword>
<evidence type="ECO:0000256" key="6">
    <source>
        <dbReference type="ARBA" id="ARBA00022989"/>
    </source>
</evidence>
<evidence type="ECO:0000256" key="7">
    <source>
        <dbReference type="ARBA" id="ARBA00023065"/>
    </source>
</evidence>
<comment type="subcellular location">
    <subcellularLocation>
        <location evidence="1">Cell membrane</location>
        <topology evidence="1">Multi-pass membrane protein</topology>
    </subcellularLocation>
</comment>
<dbReference type="STRING" id="76936.BN2458_PEG1165"/>
<feature type="transmembrane region" description="Helical" evidence="10">
    <location>
        <begin position="94"/>
        <end position="116"/>
    </location>
</feature>
<dbReference type="GO" id="GO:0005886">
    <property type="term" value="C:plasma membrane"/>
    <property type="evidence" value="ECO:0007669"/>
    <property type="project" value="UniProtKB-SubCell"/>
</dbReference>
<reference evidence="12 13" key="1">
    <citation type="journal article" date="2014" name="Genome Announc.">
        <title>Draft genome sequences of eight enterohepatic helicobacter species isolated from both laboratory and wild rodents.</title>
        <authorList>
            <person name="Sheh A."/>
            <person name="Shen Z."/>
            <person name="Fox J.G."/>
        </authorList>
    </citation>
    <scope>NUCLEOTIDE SEQUENCE [LARGE SCALE GENOMIC DNA]</scope>
    <source>
        <strain evidence="12 13">MIT 98-6810</strain>
    </source>
</reference>
<dbReference type="PATRIC" id="fig|76936.10.peg.1138"/>
<feature type="transmembrane region" description="Helical" evidence="10">
    <location>
        <begin position="287"/>
        <end position="309"/>
    </location>
</feature>
<proteinExistence type="predicted"/>
<feature type="transmembrane region" description="Helical" evidence="10">
    <location>
        <begin position="321"/>
        <end position="339"/>
    </location>
</feature>
<feature type="transmembrane region" description="Helical" evidence="10">
    <location>
        <begin position="390"/>
        <end position="411"/>
    </location>
</feature>
<keyword evidence="5 10" id="KW-0812">Transmembrane</keyword>
<dbReference type="GO" id="GO:0015297">
    <property type="term" value="F:antiporter activity"/>
    <property type="evidence" value="ECO:0007669"/>
    <property type="project" value="UniProtKB-KW"/>
</dbReference>
<dbReference type="CDD" id="cd13137">
    <property type="entry name" value="MATE_NorM_like"/>
    <property type="match status" value="1"/>
</dbReference>
<feature type="transmembrane region" description="Helical" evidence="10">
    <location>
        <begin position="167"/>
        <end position="187"/>
    </location>
</feature>
<sequence length="451" mass="49637">MVYTFNHRIRKIFRIALPSGGNSFLDIANVAVGMYFIAHISADAEITKHNIVALGLGMNYWMFLFAITTIFYVGTNAQISRAFGERNFTKMNRILSTMSVGAIVCAIPIFILTSALNEIYFDWMDVGSEAKALGMLYLSFIFYSIPALFAKTIFISALAATGDTKSVFFIKILSTLLNIALNYILIFGVNSLGIPPLGIAGAGVANVITSYFEGLILFGILCGAHKYLKFASLVEWRALALGLRIGIPSGVERVLTIFSLVLITKFMTDYGLEVITGFQVGSRVESFIFMPGFGFQVAAMALMGQMLGAKRIDLAESFVRTTLLISSIIMGILGISLCLLGKELTAIFTTEPAVIDYSFAYLVAVGVSQVPLIWIFVLDGAMRGAGAAKLSLWVNTGSIWLCRILPMWLCVCYGFDAVYIFAIICVETFLRAFIFGYIFHKGIWKRYIARI</sequence>
<dbReference type="Proteomes" id="UP000029925">
    <property type="component" value="Unassembled WGS sequence"/>
</dbReference>
<dbReference type="InterPro" id="IPR002528">
    <property type="entry name" value="MATE_fam"/>
</dbReference>
<dbReference type="GeneID" id="78151372"/>
<feature type="transmembrane region" description="Helical" evidence="10">
    <location>
        <begin position="245"/>
        <end position="267"/>
    </location>
</feature>
<reference evidence="14" key="3">
    <citation type="submission" date="2015-11" db="EMBL/GenBank/DDBJ databases">
        <authorList>
            <person name="Anvar S.Y."/>
        </authorList>
    </citation>
    <scope>NUCLEOTIDE SEQUENCE [LARGE SCALE GENOMIC DNA]</scope>
</reference>
<dbReference type="PIRSF" id="PIRSF006603">
    <property type="entry name" value="DinF"/>
    <property type="match status" value="1"/>
</dbReference>
<evidence type="ECO:0000256" key="2">
    <source>
        <dbReference type="ARBA" id="ARBA00022448"/>
    </source>
</evidence>
<dbReference type="GO" id="GO:0006811">
    <property type="term" value="P:monoatomic ion transport"/>
    <property type="evidence" value="ECO:0007669"/>
    <property type="project" value="UniProtKB-KW"/>
</dbReference>
<evidence type="ECO:0000313" key="11">
    <source>
        <dbReference type="EMBL" id="CUU40050.1"/>
    </source>
</evidence>